<name>A0A495W3J3_9PSEU</name>
<dbReference type="SUPFAM" id="SSF53901">
    <property type="entry name" value="Thiolase-like"/>
    <property type="match status" value="2"/>
</dbReference>
<evidence type="ECO:0000313" key="6">
    <source>
        <dbReference type="EMBL" id="RKT55617.1"/>
    </source>
</evidence>
<dbReference type="InterPro" id="IPR014031">
    <property type="entry name" value="Ketoacyl_synth_C"/>
</dbReference>
<evidence type="ECO:0000259" key="5">
    <source>
        <dbReference type="PROSITE" id="PS52004"/>
    </source>
</evidence>
<dbReference type="GO" id="GO:0004315">
    <property type="term" value="F:3-oxoacyl-[acyl-carrier-protein] synthase activity"/>
    <property type="evidence" value="ECO:0007669"/>
    <property type="project" value="TreeGrafter"/>
</dbReference>
<feature type="domain" description="Ketosynthase family 3 (KS3)" evidence="5">
    <location>
        <begin position="7"/>
        <end position="407"/>
    </location>
</feature>
<organism evidence="6 7">
    <name type="scientific">Saccharothrix australiensis</name>
    <dbReference type="NCBI Taxonomy" id="2072"/>
    <lineage>
        <taxon>Bacteria</taxon>
        <taxon>Bacillati</taxon>
        <taxon>Actinomycetota</taxon>
        <taxon>Actinomycetes</taxon>
        <taxon>Pseudonocardiales</taxon>
        <taxon>Pseudonocardiaceae</taxon>
        <taxon>Saccharothrix</taxon>
    </lineage>
</organism>
<sequence length="415" mass="42329">MTAAVRAAEVAVTGIGVVAPTGVGLAAHWAATLAGRRAIGRITRFDPTPYPSTLAGEVAGFDPGADVPGRLLPQTDRMTQFALAASVWALADAELDTAELDPFSLGVITASASGGFEYGQRELEKLWSKGPTHVSAYMSFAWFYAVNSGQLSIRHGLRGPTGVFVTEQAGGLDAVAQARRKVRKGLVAALTGGMDASLCPYGLAAQLATGRVSRADDPARAYLPFTAEAAGHVPGEGGAILLVEDAERARARGARVYGTVAGYGATFDPPPGSGRPPTLVRAVERALADAGLSAADIAVVFADAAGTPELDRAEAEAIGSLFGPRGVPVTAPKALTGRLYSGAASLDVATALMALREGVIPPTAVPGAEPGLALDLVTGRPRPLRGDAALVLARGHGGFNAAVVLRGPMDGREGR</sequence>
<dbReference type="PANTHER" id="PTHR11712:SF322">
    <property type="entry name" value="POLYKETIDE BETA-KETOACYL SYNTHASE 2-RELATED"/>
    <property type="match status" value="1"/>
</dbReference>
<dbReference type="Pfam" id="PF00109">
    <property type="entry name" value="ketoacyl-synt"/>
    <property type="match status" value="1"/>
</dbReference>
<dbReference type="PROSITE" id="PS52004">
    <property type="entry name" value="KS3_2"/>
    <property type="match status" value="1"/>
</dbReference>
<dbReference type="AlphaFoldDB" id="A0A495W3J3"/>
<dbReference type="InterPro" id="IPR014030">
    <property type="entry name" value="Ketoacyl_synth_N"/>
</dbReference>
<evidence type="ECO:0000256" key="3">
    <source>
        <dbReference type="ARBA" id="ARBA00023315"/>
    </source>
</evidence>
<dbReference type="OrthoDB" id="9808669at2"/>
<dbReference type="SMART" id="SM00825">
    <property type="entry name" value="PKS_KS"/>
    <property type="match status" value="1"/>
</dbReference>
<dbReference type="InterPro" id="IPR016039">
    <property type="entry name" value="Thiolase-like"/>
</dbReference>
<keyword evidence="7" id="KW-1185">Reference proteome</keyword>
<dbReference type="EMBL" id="RBXO01000001">
    <property type="protein sequence ID" value="RKT55617.1"/>
    <property type="molecule type" value="Genomic_DNA"/>
</dbReference>
<accession>A0A495W3J3</accession>
<dbReference type="InterPro" id="IPR000794">
    <property type="entry name" value="Beta-ketoacyl_synthase"/>
</dbReference>
<comment type="caution">
    <text evidence="6">The sequence shown here is derived from an EMBL/GenBank/DDBJ whole genome shotgun (WGS) entry which is preliminary data.</text>
</comment>
<reference evidence="6 7" key="1">
    <citation type="submission" date="2018-10" db="EMBL/GenBank/DDBJ databases">
        <title>Sequencing the genomes of 1000 actinobacteria strains.</title>
        <authorList>
            <person name="Klenk H.-P."/>
        </authorList>
    </citation>
    <scope>NUCLEOTIDE SEQUENCE [LARGE SCALE GENOMIC DNA]</scope>
    <source>
        <strain evidence="6 7">DSM 43800</strain>
    </source>
</reference>
<evidence type="ECO:0000256" key="2">
    <source>
        <dbReference type="ARBA" id="ARBA00022679"/>
    </source>
</evidence>
<dbReference type="CDD" id="cd00832">
    <property type="entry name" value="CLF"/>
    <property type="match status" value="1"/>
</dbReference>
<dbReference type="GO" id="GO:0006633">
    <property type="term" value="P:fatty acid biosynthetic process"/>
    <property type="evidence" value="ECO:0007669"/>
    <property type="project" value="TreeGrafter"/>
</dbReference>
<keyword evidence="2 4" id="KW-0808">Transferase</keyword>
<comment type="similarity">
    <text evidence="1 4">Belongs to the thiolase-like superfamily. Beta-ketoacyl-ACP synthases family.</text>
</comment>
<dbReference type="InterPro" id="IPR020841">
    <property type="entry name" value="PKS_Beta-ketoAc_synthase_dom"/>
</dbReference>
<gene>
    <name evidence="6" type="ORF">C8E97_4298</name>
</gene>
<dbReference type="PANTHER" id="PTHR11712">
    <property type="entry name" value="POLYKETIDE SYNTHASE-RELATED"/>
    <property type="match status" value="1"/>
</dbReference>
<evidence type="ECO:0000256" key="1">
    <source>
        <dbReference type="ARBA" id="ARBA00008467"/>
    </source>
</evidence>
<dbReference type="Gene3D" id="3.40.47.10">
    <property type="match status" value="2"/>
</dbReference>
<dbReference type="RefSeq" id="WP_121007293.1">
    <property type="nucleotide sequence ID" value="NZ_RBXO01000001.1"/>
</dbReference>
<dbReference type="Pfam" id="PF02801">
    <property type="entry name" value="Ketoacyl-synt_C"/>
    <property type="match status" value="1"/>
</dbReference>
<keyword evidence="3" id="KW-0012">Acyltransferase</keyword>
<protein>
    <submittedName>
        <fullName evidence="6">Act minimal PKS chain-length factor (CLF/KS beta)</fullName>
    </submittedName>
</protein>
<proteinExistence type="inferred from homology"/>
<evidence type="ECO:0000313" key="7">
    <source>
        <dbReference type="Proteomes" id="UP000282084"/>
    </source>
</evidence>
<dbReference type="Proteomes" id="UP000282084">
    <property type="component" value="Unassembled WGS sequence"/>
</dbReference>
<evidence type="ECO:0000256" key="4">
    <source>
        <dbReference type="RuleBase" id="RU003694"/>
    </source>
</evidence>